<keyword evidence="8" id="KW-1185">Reference proteome</keyword>
<dbReference type="InterPro" id="IPR030700">
    <property type="entry name" value="N-end_Aminoacyl_Trfase"/>
</dbReference>
<proteinExistence type="inferred from homology"/>
<organism evidence="7 8">
    <name type="scientific">Cladophialophora chaetospira</name>
    <dbReference type="NCBI Taxonomy" id="386627"/>
    <lineage>
        <taxon>Eukaryota</taxon>
        <taxon>Fungi</taxon>
        <taxon>Dikarya</taxon>
        <taxon>Ascomycota</taxon>
        <taxon>Pezizomycotina</taxon>
        <taxon>Eurotiomycetes</taxon>
        <taxon>Chaetothyriomycetidae</taxon>
        <taxon>Chaetothyriales</taxon>
        <taxon>Herpotrichiellaceae</taxon>
        <taxon>Cladophialophora</taxon>
    </lineage>
</organism>
<dbReference type="PANTHER" id="PTHR21367:SF1">
    <property type="entry name" value="ARGINYL-TRNA--PROTEIN TRANSFERASE 1"/>
    <property type="match status" value="1"/>
</dbReference>
<accession>A0AA38XIK9</accession>
<dbReference type="PANTHER" id="PTHR21367">
    <property type="entry name" value="ARGININE-TRNA-PROTEIN TRANSFERASE 1"/>
    <property type="match status" value="1"/>
</dbReference>
<dbReference type="GO" id="GO:0004057">
    <property type="term" value="F:arginyl-tRNA--protein transferase activity"/>
    <property type="evidence" value="ECO:0007669"/>
    <property type="project" value="UniProtKB-EC"/>
</dbReference>
<evidence type="ECO:0000259" key="6">
    <source>
        <dbReference type="Pfam" id="PF04377"/>
    </source>
</evidence>
<dbReference type="AlphaFoldDB" id="A0AA38XIK9"/>
<dbReference type="GO" id="GO:0005737">
    <property type="term" value="C:cytoplasm"/>
    <property type="evidence" value="ECO:0007669"/>
    <property type="project" value="TreeGrafter"/>
</dbReference>
<evidence type="ECO:0000256" key="1">
    <source>
        <dbReference type="ARBA" id="ARBA00009991"/>
    </source>
</evidence>
<evidence type="ECO:0000259" key="5">
    <source>
        <dbReference type="Pfam" id="PF04376"/>
    </source>
</evidence>
<comment type="similarity">
    <text evidence="1">Belongs to the R-transferase family.</text>
</comment>
<dbReference type="Proteomes" id="UP001172673">
    <property type="component" value="Unassembled WGS sequence"/>
</dbReference>
<dbReference type="InterPro" id="IPR007471">
    <property type="entry name" value="N-end_Aminoacyl_Trfase_N"/>
</dbReference>
<gene>
    <name evidence="7" type="primary">ATE1</name>
    <name evidence="7" type="ORF">H2200_002281</name>
</gene>
<keyword evidence="3 7" id="KW-0808">Transferase</keyword>
<name>A0AA38XIK9_9EURO</name>
<dbReference type="EMBL" id="JAPDRK010000003">
    <property type="protein sequence ID" value="KAJ9614145.1"/>
    <property type="molecule type" value="Genomic_DNA"/>
</dbReference>
<dbReference type="InterPro" id="IPR016181">
    <property type="entry name" value="Acyl_CoA_acyltransferase"/>
</dbReference>
<feature type="domain" description="N-end rule aminoacyl transferase C-terminal" evidence="6">
    <location>
        <begin position="165"/>
        <end position="299"/>
    </location>
</feature>
<dbReference type="Pfam" id="PF04376">
    <property type="entry name" value="ATE_N"/>
    <property type="match status" value="1"/>
</dbReference>
<protein>
    <recommendedName>
        <fullName evidence="2">arginyltransferase</fullName>
        <ecNumber evidence="2">2.3.2.8</ecNumber>
    </recommendedName>
</protein>
<dbReference type="SUPFAM" id="SSF55729">
    <property type="entry name" value="Acyl-CoA N-acyltransferases (Nat)"/>
    <property type="match status" value="1"/>
</dbReference>
<reference evidence="7" key="1">
    <citation type="submission" date="2022-10" db="EMBL/GenBank/DDBJ databases">
        <title>Culturing micro-colonial fungi from biological soil crusts in the Mojave desert and describing Neophaeococcomyces mojavensis, and introducing the new genera and species Taxawa tesnikishii.</title>
        <authorList>
            <person name="Kurbessoian T."/>
            <person name="Stajich J.E."/>
        </authorList>
    </citation>
    <scope>NUCLEOTIDE SEQUENCE</scope>
    <source>
        <strain evidence="7">TK_41</strain>
    </source>
</reference>
<dbReference type="InterPro" id="IPR007472">
    <property type="entry name" value="N-end_Aminoacyl_Trfase_C"/>
</dbReference>
<keyword evidence="4 7" id="KW-0012">Acyltransferase</keyword>
<dbReference type="EC" id="2.3.2.8" evidence="2"/>
<evidence type="ECO:0000256" key="2">
    <source>
        <dbReference type="ARBA" id="ARBA00012025"/>
    </source>
</evidence>
<evidence type="ECO:0000313" key="7">
    <source>
        <dbReference type="EMBL" id="KAJ9614145.1"/>
    </source>
</evidence>
<dbReference type="Pfam" id="PF04377">
    <property type="entry name" value="ATE_C"/>
    <property type="match status" value="1"/>
</dbReference>
<evidence type="ECO:0000313" key="8">
    <source>
        <dbReference type="Proteomes" id="UP001172673"/>
    </source>
</evidence>
<evidence type="ECO:0000256" key="4">
    <source>
        <dbReference type="ARBA" id="ARBA00023315"/>
    </source>
</evidence>
<feature type="domain" description="N-end aminoacyl transferase N-terminal" evidence="5">
    <location>
        <begin position="3"/>
        <end position="39"/>
    </location>
</feature>
<sequence length="462" mass="53671">MRVDHYQYLMDRGWRRSGSLYYKPDLVRSCCPHYTIRYENFHQKKRCTRTWADDVSLKASDFQPRRGQRQAVNRLNDVILGPEYKRKAAMLSPQTREYVKMQHILGSANVRREKRRLRGSFDLLHAVHRAEYDNVKRPTDKKSNKPIEPAHKFEVNLEGDNFTKEKYRVFLKYQLEIHKDPASRWKEAAFKRFLCTGVDRKVLKIGSKTLKLGSYHQCYRLDGKLVAVGVLDLLPHAVSSVYLFYDPEYSHWDLGKVSALREAALAMETGYEYYYMGYYIHSCIKMRYKATFTPTYMLDPETFEWNHFDDAYRTKLDQRQYVSPAHDRRQAQDEGEINALSSTAAKINASAVPKSTKETGQTFDDEESLEFDEIASDEEDAEIPEGSLFDYGIPGVMTKDEVKRLNLSNWHLVVRNALIELEDLRGWEDWKIDDPGSIRGIAAELIAASGPELLQNSALVLF</sequence>
<evidence type="ECO:0000256" key="3">
    <source>
        <dbReference type="ARBA" id="ARBA00022679"/>
    </source>
</evidence>
<comment type="caution">
    <text evidence="7">The sequence shown here is derived from an EMBL/GenBank/DDBJ whole genome shotgun (WGS) entry which is preliminary data.</text>
</comment>